<sequence length="351" mass="38256">MRSWWEAVLVVTGLELRQRVRSTRWWASLAGLFATVSVFVFGSLYLAVSAGGARYVEWAEYLYLLVVGVVLFFGIIIAPTLSATSISGDRRDATLALVQATPITNWQLTTGKLLGSWAASMALPLACTPYLIWASVSSATAVGWCLLGAVVVALLFGCFCAIGLGFSAVSARPTTSAVLTQLAVLFLVLGLPALFGLLVPAIQQSHRVPGTDVMYTPSGAEPLCREVTRQRTVEHTERTWWLLAPNPFLIVADIVGGNEPRPDRDLYDSPTFDMASLLSEARSGPYLDGQRCADLDDEAWHRRRDHDEAYLGRSWYWGLGINLMLGAGAFTLAARRLRVPVGKLPRGVRLA</sequence>
<evidence type="ECO:0000313" key="1">
    <source>
        <dbReference type="EMBL" id="ORU99780.1"/>
    </source>
</evidence>
<gene>
    <name evidence="1" type="ORF">AWC04_16280</name>
</gene>
<keyword evidence="2" id="KW-1185">Reference proteome</keyword>
<accession>A0A1X1R542</accession>
<dbReference type="Pfam" id="PF12679">
    <property type="entry name" value="ABC2_membrane_2"/>
    <property type="match status" value="1"/>
</dbReference>
<comment type="caution">
    <text evidence="1">The sequence shown here is derived from an EMBL/GenBank/DDBJ whole genome shotgun (WGS) entry which is preliminary data.</text>
</comment>
<dbReference type="AlphaFoldDB" id="A0A1X1R542"/>
<organism evidence="1 2">
    <name type="scientific">Mycolicibacterium fallax</name>
    <name type="common">Mycobacterium fallax</name>
    <dbReference type="NCBI Taxonomy" id="1793"/>
    <lineage>
        <taxon>Bacteria</taxon>
        <taxon>Bacillati</taxon>
        <taxon>Actinomycetota</taxon>
        <taxon>Actinomycetes</taxon>
        <taxon>Mycobacteriales</taxon>
        <taxon>Mycobacteriaceae</taxon>
        <taxon>Mycolicibacterium</taxon>
    </lineage>
</organism>
<name>A0A1X1R542_MYCFA</name>
<evidence type="ECO:0000313" key="2">
    <source>
        <dbReference type="Proteomes" id="UP000193484"/>
    </source>
</evidence>
<dbReference type="GO" id="GO:0005886">
    <property type="term" value="C:plasma membrane"/>
    <property type="evidence" value="ECO:0007669"/>
    <property type="project" value="UniProtKB-SubCell"/>
</dbReference>
<dbReference type="RefSeq" id="WP_085098909.1">
    <property type="nucleotide sequence ID" value="NZ_AP022603.1"/>
</dbReference>
<proteinExistence type="predicted"/>
<dbReference type="PANTHER" id="PTHR43471">
    <property type="entry name" value="ABC TRANSPORTER PERMEASE"/>
    <property type="match status" value="1"/>
</dbReference>
<dbReference type="Proteomes" id="UP000193484">
    <property type="component" value="Unassembled WGS sequence"/>
</dbReference>
<dbReference type="GO" id="GO:0140359">
    <property type="term" value="F:ABC-type transporter activity"/>
    <property type="evidence" value="ECO:0007669"/>
    <property type="project" value="InterPro"/>
</dbReference>
<dbReference type="OrthoDB" id="149032at2"/>
<protein>
    <submittedName>
        <fullName evidence="1">Uncharacterized protein</fullName>
    </submittedName>
</protein>
<dbReference type="EMBL" id="LQOJ01000051">
    <property type="protein sequence ID" value="ORU99780.1"/>
    <property type="molecule type" value="Genomic_DNA"/>
</dbReference>
<reference evidence="1 2" key="1">
    <citation type="submission" date="2016-01" db="EMBL/GenBank/DDBJ databases">
        <title>The new phylogeny of the genus Mycobacterium.</title>
        <authorList>
            <person name="Tarcisio F."/>
            <person name="Conor M."/>
            <person name="Antonella G."/>
            <person name="Elisabetta G."/>
            <person name="Giulia F.S."/>
            <person name="Sara T."/>
            <person name="Anna F."/>
            <person name="Clotilde B."/>
            <person name="Roberto B."/>
            <person name="Veronica D.S."/>
            <person name="Fabio R."/>
            <person name="Monica P."/>
            <person name="Olivier J."/>
            <person name="Enrico T."/>
            <person name="Nicola S."/>
        </authorList>
    </citation>
    <scope>NUCLEOTIDE SEQUENCE [LARGE SCALE GENOMIC DNA]</scope>
    <source>
        <strain evidence="1 2">DSM 44179</strain>
    </source>
</reference>
<dbReference type="STRING" id="1793.AWC04_16280"/>